<dbReference type="Gene3D" id="3.30.230.40">
    <property type="entry name" value="Imidazole glycerol phosphate dehydratase, domain 1"/>
    <property type="match status" value="2"/>
</dbReference>
<dbReference type="RefSeq" id="WP_420904784.1">
    <property type="nucleotide sequence ID" value="NZ_BAAFGK010000004.1"/>
</dbReference>
<comment type="caution">
    <text evidence="1">The sequence shown here is derived from an EMBL/GenBank/DDBJ whole genome shotgun (WGS) entry which is preliminary data.</text>
</comment>
<reference evidence="1 2" key="1">
    <citation type="submission" date="2024-05" db="EMBL/GenBank/DDBJ databases">
        <authorList>
            <consortium name="Candidatus Magnetaquicoccaceae bacterium FCR-1 genome sequencing consortium"/>
            <person name="Shimoshige H."/>
            <person name="Shimamura S."/>
            <person name="Taoka A."/>
            <person name="Kobayashi H."/>
            <person name="Maekawa T."/>
        </authorList>
    </citation>
    <scope>NUCLEOTIDE SEQUENCE [LARGE SCALE GENOMIC DNA]</scope>
    <source>
        <strain evidence="1 2">FCR-1</strain>
    </source>
</reference>
<dbReference type="SFLD" id="SFLDS00003">
    <property type="entry name" value="Haloacid_Dehalogenase"/>
    <property type="match status" value="1"/>
</dbReference>
<dbReference type="InterPro" id="IPR020568">
    <property type="entry name" value="Ribosomal_Su5_D2-typ_SF"/>
</dbReference>
<organism evidence="1 2">
    <name type="scientific">Candidatus Magnetaquiglobus chichijimensis</name>
    <dbReference type="NCBI Taxonomy" id="3141448"/>
    <lineage>
        <taxon>Bacteria</taxon>
        <taxon>Pseudomonadati</taxon>
        <taxon>Pseudomonadota</taxon>
        <taxon>Magnetococcia</taxon>
        <taxon>Magnetococcales</taxon>
        <taxon>Candidatus Magnetaquicoccaceae</taxon>
        <taxon>Candidatus Magnetaquiglobus</taxon>
    </lineage>
</organism>
<gene>
    <name evidence="1" type="primary">gph_2</name>
    <name evidence="1" type="ORF">SIID45300_01396</name>
</gene>
<keyword evidence="1" id="KW-0378">Hydrolase</keyword>
<proteinExistence type="predicted"/>
<dbReference type="NCBIfam" id="TIGR01509">
    <property type="entry name" value="HAD-SF-IA-v3"/>
    <property type="match status" value="1"/>
</dbReference>
<dbReference type="Proteomes" id="UP001628193">
    <property type="component" value="Unassembled WGS sequence"/>
</dbReference>
<dbReference type="InterPro" id="IPR023198">
    <property type="entry name" value="PGP-like_dom2"/>
</dbReference>
<dbReference type="InterPro" id="IPR006439">
    <property type="entry name" value="HAD-SF_hydro_IA"/>
</dbReference>
<dbReference type="Pfam" id="PF00702">
    <property type="entry name" value="Hydrolase"/>
    <property type="match status" value="1"/>
</dbReference>
<dbReference type="SFLD" id="SFLDG01129">
    <property type="entry name" value="C1.5:_HAD__Beta-PGM__Phosphata"/>
    <property type="match status" value="1"/>
</dbReference>
<evidence type="ECO:0000313" key="2">
    <source>
        <dbReference type="Proteomes" id="UP001628193"/>
    </source>
</evidence>
<evidence type="ECO:0000313" key="1">
    <source>
        <dbReference type="EMBL" id="GAB0057075.1"/>
    </source>
</evidence>
<dbReference type="InterPro" id="IPR036412">
    <property type="entry name" value="HAD-like_sf"/>
</dbReference>
<dbReference type="SUPFAM" id="SSF54211">
    <property type="entry name" value="Ribosomal protein S5 domain 2-like"/>
    <property type="match status" value="1"/>
</dbReference>
<dbReference type="Gene3D" id="3.40.50.1000">
    <property type="entry name" value="HAD superfamily/HAD-like"/>
    <property type="match status" value="1"/>
</dbReference>
<dbReference type="CDD" id="cd07505">
    <property type="entry name" value="HAD_BPGM-like"/>
    <property type="match status" value="1"/>
</dbReference>
<dbReference type="InterPro" id="IPR038494">
    <property type="entry name" value="IGPD_sf"/>
</dbReference>
<dbReference type="SUPFAM" id="SSF56784">
    <property type="entry name" value="HAD-like"/>
    <property type="match status" value="1"/>
</dbReference>
<accession>A0ABQ0C857</accession>
<dbReference type="PANTHER" id="PTHR43481:SF4">
    <property type="entry name" value="GLYCEROL-1-PHOSPHATE PHOSPHOHYDROLASE 1-RELATED"/>
    <property type="match status" value="1"/>
</dbReference>
<dbReference type="EC" id="3.1.3.18" evidence="1"/>
<sequence>MNTQAQRATSVRVAPDHLRIANRMLVPATTRAILWDMDGVLIDSLGLDFKICNQLIEAHFGPGKSIDDPFIQSIFALHPPAFWEKIFAELATRHGVRADEATRAGILARYEEARVTTPFELLPGIAEILAEARRLGLRMAVVSNNTGNDVRAILERSGILAPFDLTVGNDLEGFRKKPAPDGYLHAARLLGVAPDQAVVVEDSLLGLEAGHAAGCHTIAVATGGTPFEVLAASGLARQVQSAFTPLELVVAGGDIRAKRILTPNDFVSHMVEHIAWRLGVAICLDWNNDLWFELGRLLGVELALLPRRNAQAAALGMIDDGSAEILIDWNSADHGAEFLSGGGVDTGWFLALRCEQAASGRPMWELMNGLALGLGARIQVRLCSAEDPHHAWEGIYRTLGIALRRVIEPPVVPVVALPDAPAAKPVESRFTLEEKTANHCRAIRVTAESALSLSVDFTRVGEHRFRFEVADSIRVDGFPALLALLADRAGFSLQVECRALALSSSHVVLEDTALVLGRVLFEILKIRMEESGVNGAGSSVRAPEDLHAPIRVGISVEGRKFLSLVPLAGDHAALREGFLIGREVAGGIRSEDLDDFLDGLVGGMSASLMIHFATIPDPEAGWPMIFAQLGRALEEAFAPNPQRKGMPPGVKATLL</sequence>
<protein>
    <submittedName>
        <fullName evidence="1">Phosphoglycolate phosphatase</fullName>
        <ecNumber evidence="1">3.1.3.18</ecNumber>
    </submittedName>
</protein>
<dbReference type="InterPro" id="IPR051806">
    <property type="entry name" value="HAD-like_SPP"/>
</dbReference>
<reference evidence="1 2" key="2">
    <citation type="submission" date="2024-09" db="EMBL/GenBank/DDBJ databases">
        <title>Draft genome sequence of Candidatus Magnetaquicoccaceae bacterium FCR-1.</title>
        <authorList>
            <person name="Shimoshige H."/>
            <person name="Shimamura S."/>
            <person name="Taoka A."/>
            <person name="Kobayashi H."/>
            <person name="Maekawa T."/>
        </authorList>
    </citation>
    <scope>NUCLEOTIDE SEQUENCE [LARGE SCALE GENOMIC DNA]</scope>
    <source>
        <strain evidence="1 2">FCR-1</strain>
    </source>
</reference>
<name>A0ABQ0C857_9PROT</name>
<dbReference type="EMBL" id="BAAFGK010000004">
    <property type="protein sequence ID" value="GAB0057075.1"/>
    <property type="molecule type" value="Genomic_DNA"/>
</dbReference>
<dbReference type="GO" id="GO:0008967">
    <property type="term" value="F:phosphoglycolate phosphatase activity"/>
    <property type="evidence" value="ECO:0007669"/>
    <property type="project" value="UniProtKB-EC"/>
</dbReference>
<dbReference type="Gene3D" id="1.10.150.240">
    <property type="entry name" value="Putative phosphatase, domain 2"/>
    <property type="match status" value="1"/>
</dbReference>
<dbReference type="InterPro" id="IPR023214">
    <property type="entry name" value="HAD_sf"/>
</dbReference>
<dbReference type="PANTHER" id="PTHR43481">
    <property type="entry name" value="FRUCTOSE-1-PHOSPHATE PHOSPHATASE"/>
    <property type="match status" value="1"/>
</dbReference>
<keyword evidence="2" id="KW-1185">Reference proteome</keyword>